<protein>
    <submittedName>
        <fullName evidence="2">Uncharacterized protein</fullName>
    </submittedName>
</protein>
<comment type="caution">
    <text evidence="2">The sequence shown here is derived from an EMBL/GenBank/DDBJ whole genome shotgun (WGS) entry which is preliminary data.</text>
</comment>
<dbReference type="AlphaFoldDB" id="A0A9P4UF48"/>
<evidence type="ECO:0000313" key="3">
    <source>
        <dbReference type="Proteomes" id="UP000799764"/>
    </source>
</evidence>
<feature type="region of interest" description="Disordered" evidence="1">
    <location>
        <begin position="35"/>
        <end position="65"/>
    </location>
</feature>
<name>A0A9P4UF48_9PLEO</name>
<keyword evidence="3" id="KW-1185">Reference proteome</keyword>
<evidence type="ECO:0000256" key="1">
    <source>
        <dbReference type="SAM" id="MobiDB-lite"/>
    </source>
</evidence>
<organism evidence="2 3">
    <name type="scientific">Karstenula rhodostoma CBS 690.94</name>
    <dbReference type="NCBI Taxonomy" id="1392251"/>
    <lineage>
        <taxon>Eukaryota</taxon>
        <taxon>Fungi</taxon>
        <taxon>Dikarya</taxon>
        <taxon>Ascomycota</taxon>
        <taxon>Pezizomycotina</taxon>
        <taxon>Dothideomycetes</taxon>
        <taxon>Pleosporomycetidae</taxon>
        <taxon>Pleosporales</taxon>
        <taxon>Massarineae</taxon>
        <taxon>Didymosphaeriaceae</taxon>
        <taxon>Karstenula</taxon>
    </lineage>
</organism>
<proteinExistence type="predicted"/>
<dbReference type="EMBL" id="MU001496">
    <property type="protein sequence ID" value="KAF2447770.1"/>
    <property type="molecule type" value="Genomic_DNA"/>
</dbReference>
<reference evidence="2" key="1">
    <citation type="journal article" date="2020" name="Stud. Mycol.">
        <title>101 Dothideomycetes genomes: a test case for predicting lifestyles and emergence of pathogens.</title>
        <authorList>
            <person name="Haridas S."/>
            <person name="Albert R."/>
            <person name="Binder M."/>
            <person name="Bloem J."/>
            <person name="Labutti K."/>
            <person name="Salamov A."/>
            <person name="Andreopoulos B."/>
            <person name="Baker S."/>
            <person name="Barry K."/>
            <person name="Bills G."/>
            <person name="Bluhm B."/>
            <person name="Cannon C."/>
            <person name="Castanera R."/>
            <person name="Culley D."/>
            <person name="Daum C."/>
            <person name="Ezra D."/>
            <person name="Gonzalez J."/>
            <person name="Henrissat B."/>
            <person name="Kuo A."/>
            <person name="Liang C."/>
            <person name="Lipzen A."/>
            <person name="Lutzoni F."/>
            <person name="Magnuson J."/>
            <person name="Mondo S."/>
            <person name="Nolan M."/>
            <person name="Ohm R."/>
            <person name="Pangilinan J."/>
            <person name="Park H.-J."/>
            <person name="Ramirez L."/>
            <person name="Alfaro M."/>
            <person name="Sun H."/>
            <person name="Tritt A."/>
            <person name="Yoshinaga Y."/>
            <person name="Zwiers L.-H."/>
            <person name="Turgeon B."/>
            <person name="Goodwin S."/>
            <person name="Spatafora J."/>
            <person name="Crous P."/>
            <person name="Grigoriev I."/>
        </authorList>
    </citation>
    <scope>NUCLEOTIDE SEQUENCE</scope>
    <source>
        <strain evidence="2">CBS 690.94</strain>
    </source>
</reference>
<accession>A0A9P4UF48</accession>
<sequence length="90" mass="9476">MASARRLPPSQPRRQVSPGPSVALIQVLISPASRQSAPLVEPAAGHASIHSSSLGTEDASPTPCRNVRIKSSLHSLAQGCACRGDRRKEQ</sequence>
<evidence type="ECO:0000313" key="2">
    <source>
        <dbReference type="EMBL" id="KAF2447770.1"/>
    </source>
</evidence>
<gene>
    <name evidence="2" type="ORF">P171DRAFT_231605</name>
</gene>
<dbReference type="Proteomes" id="UP000799764">
    <property type="component" value="Unassembled WGS sequence"/>
</dbReference>